<comment type="subcellular location">
    <subcellularLocation>
        <location evidence="1">Mitochondrion</location>
    </subcellularLocation>
</comment>
<evidence type="ECO:0000256" key="5">
    <source>
        <dbReference type="SAM" id="Coils"/>
    </source>
</evidence>
<evidence type="ECO:0000256" key="1">
    <source>
        <dbReference type="ARBA" id="ARBA00004173"/>
    </source>
</evidence>
<dbReference type="GO" id="GO:0005739">
    <property type="term" value="C:mitochondrion"/>
    <property type="evidence" value="ECO:0007669"/>
    <property type="project" value="UniProtKB-SubCell"/>
</dbReference>
<keyword evidence="3 6" id="KW-1133">Transmembrane helix</keyword>
<evidence type="ECO:0000256" key="2">
    <source>
        <dbReference type="ARBA" id="ARBA00022692"/>
    </source>
</evidence>
<keyword evidence="9" id="KW-1185">Reference proteome</keyword>
<reference evidence="8 9" key="1">
    <citation type="submission" date="2015-01" db="EMBL/GenBank/DDBJ databases">
        <title>The Genome Sequence of Ochroconis gallopava CBS43764.</title>
        <authorList>
            <consortium name="The Broad Institute Genomics Platform"/>
            <person name="Cuomo C."/>
            <person name="de Hoog S."/>
            <person name="Gorbushina A."/>
            <person name="Stielow B."/>
            <person name="Teixiera M."/>
            <person name="Abouelleil A."/>
            <person name="Chapman S.B."/>
            <person name="Priest M."/>
            <person name="Young S.K."/>
            <person name="Wortman J."/>
            <person name="Nusbaum C."/>
            <person name="Birren B."/>
        </authorList>
    </citation>
    <scope>NUCLEOTIDE SEQUENCE [LARGE SCALE GENOMIC DNA]</scope>
    <source>
        <strain evidence="8 9">CBS 43764</strain>
    </source>
</reference>
<accession>A0A0D1XA60</accession>
<feature type="domain" description="HIG1" evidence="7">
    <location>
        <begin position="89"/>
        <end position="180"/>
    </location>
</feature>
<dbReference type="AlphaFoldDB" id="A0A0D1XA60"/>
<feature type="coiled-coil region" evidence="5">
    <location>
        <begin position="84"/>
        <end position="111"/>
    </location>
</feature>
<dbReference type="OrthoDB" id="1915122at2759"/>
<dbReference type="STRING" id="253628.A0A0D1XA60"/>
<evidence type="ECO:0000256" key="6">
    <source>
        <dbReference type="SAM" id="Phobius"/>
    </source>
</evidence>
<name>A0A0D1XA60_9PEZI</name>
<keyword evidence="2 6" id="KW-0812">Transmembrane</keyword>
<dbReference type="FunCoup" id="A0A0D1XA60">
    <property type="interactions" value="50"/>
</dbReference>
<dbReference type="GO" id="GO:0033617">
    <property type="term" value="P:mitochondrial respiratory chain complex IV assembly"/>
    <property type="evidence" value="ECO:0007669"/>
    <property type="project" value="TreeGrafter"/>
</dbReference>
<dbReference type="InterPro" id="IPR007667">
    <property type="entry name" value="Hypoxia_induced_domain"/>
</dbReference>
<sequence>MKILTKEEEQEHWNATVNGGIFGGVMGTLVGTAGVIILQRRYPTFRGLTVPFRTFLACSAGTFGAIIAADRASRQFESERAPERQQRLNAQEQLQQQLDEQKTNLQRVKDWANKNRYTIVFGSWLASMGVSFALVHRNPYLTGAQKLVQARVYAQGLTLGVLLTSLALETNDARTKQGRWETVKVLDPTDPTHKRLIEKRVHHERYPGEDQWMDMVAAEERRMKEREAKVKAAAAQ</sequence>
<dbReference type="HOGENOM" id="CLU_079101_0_0_1"/>
<dbReference type="InterPro" id="IPR040153">
    <property type="entry name" value="Rcf2"/>
</dbReference>
<dbReference type="GeneID" id="27317229"/>
<evidence type="ECO:0000259" key="7">
    <source>
        <dbReference type="PROSITE" id="PS51503"/>
    </source>
</evidence>
<keyword evidence="5" id="KW-0175">Coiled coil</keyword>
<dbReference type="EMBL" id="KN847587">
    <property type="protein sequence ID" value="KIV99030.1"/>
    <property type="molecule type" value="Genomic_DNA"/>
</dbReference>
<gene>
    <name evidence="8" type="ORF">PV09_09256</name>
</gene>
<dbReference type="PROSITE" id="PS51503">
    <property type="entry name" value="HIG1"/>
    <property type="match status" value="1"/>
</dbReference>
<evidence type="ECO:0000256" key="4">
    <source>
        <dbReference type="ARBA" id="ARBA00023136"/>
    </source>
</evidence>
<dbReference type="VEuPathDB" id="FungiDB:PV09_09256"/>
<dbReference type="RefSeq" id="XP_016208900.1">
    <property type="nucleotide sequence ID" value="XM_016363286.1"/>
</dbReference>
<protein>
    <recommendedName>
        <fullName evidence="7">HIG1 domain-containing protein</fullName>
    </recommendedName>
</protein>
<evidence type="ECO:0000313" key="9">
    <source>
        <dbReference type="Proteomes" id="UP000053259"/>
    </source>
</evidence>
<evidence type="ECO:0000313" key="8">
    <source>
        <dbReference type="EMBL" id="KIV99030.1"/>
    </source>
</evidence>
<feature type="transmembrane region" description="Helical" evidence="6">
    <location>
        <begin position="20"/>
        <end position="38"/>
    </location>
</feature>
<proteinExistence type="predicted"/>
<evidence type="ECO:0000256" key="3">
    <source>
        <dbReference type="ARBA" id="ARBA00022989"/>
    </source>
</evidence>
<dbReference type="Pfam" id="PF04588">
    <property type="entry name" value="HIG_1_N"/>
    <property type="match status" value="1"/>
</dbReference>
<feature type="transmembrane region" description="Helical" evidence="6">
    <location>
        <begin position="117"/>
        <end position="135"/>
    </location>
</feature>
<keyword evidence="4 6" id="KW-0472">Membrane</keyword>
<dbReference type="PANTHER" id="PTHR28018">
    <property type="entry name" value="RESPIRATORY SUPERCOMPLEX FACTOR 2, MITOCHONDRIAL"/>
    <property type="match status" value="1"/>
</dbReference>
<dbReference type="PANTHER" id="PTHR28018:SF3">
    <property type="entry name" value="RESPIRATORY SUPERCOMPLEX FACTOR 2, MITOCHONDRIAL"/>
    <property type="match status" value="1"/>
</dbReference>
<dbReference type="Proteomes" id="UP000053259">
    <property type="component" value="Unassembled WGS sequence"/>
</dbReference>
<organism evidence="8 9">
    <name type="scientific">Verruconis gallopava</name>
    <dbReference type="NCBI Taxonomy" id="253628"/>
    <lineage>
        <taxon>Eukaryota</taxon>
        <taxon>Fungi</taxon>
        <taxon>Dikarya</taxon>
        <taxon>Ascomycota</taxon>
        <taxon>Pezizomycotina</taxon>
        <taxon>Dothideomycetes</taxon>
        <taxon>Pleosporomycetidae</taxon>
        <taxon>Venturiales</taxon>
        <taxon>Sympoventuriaceae</taxon>
        <taxon>Verruconis</taxon>
    </lineage>
</organism>
<dbReference type="InParanoid" id="A0A0D1XA60"/>